<keyword evidence="3" id="KW-1185">Reference proteome</keyword>
<evidence type="ECO:0000313" key="2">
    <source>
        <dbReference type="EMBL" id="GMF51023.1"/>
    </source>
</evidence>
<protein>
    <submittedName>
        <fullName evidence="2">Unnamed protein product</fullName>
    </submittedName>
</protein>
<dbReference type="Proteomes" id="UP001165121">
    <property type="component" value="Unassembled WGS sequence"/>
</dbReference>
<feature type="compositionally biased region" description="Basic and acidic residues" evidence="1">
    <location>
        <begin position="64"/>
        <end position="82"/>
    </location>
</feature>
<evidence type="ECO:0000313" key="3">
    <source>
        <dbReference type="Proteomes" id="UP001165121"/>
    </source>
</evidence>
<reference evidence="2" key="1">
    <citation type="submission" date="2023-04" db="EMBL/GenBank/DDBJ databases">
        <title>Phytophthora fragariaefolia NBRC 109709.</title>
        <authorList>
            <person name="Ichikawa N."/>
            <person name="Sato H."/>
            <person name="Tonouchi N."/>
        </authorList>
    </citation>
    <scope>NUCLEOTIDE SEQUENCE</scope>
    <source>
        <strain evidence="2">NBRC 109709</strain>
    </source>
</reference>
<dbReference type="EMBL" id="BSXT01002803">
    <property type="protein sequence ID" value="GMF51023.1"/>
    <property type="molecule type" value="Genomic_DNA"/>
</dbReference>
<name>A0A9W7CZT4_9STRA</name>
<gene>
    <name evidence="2" type="ORF">Pfra01_002050900</name>
</gene>
<accession>A0A9W7CZT4</accession>
<feature type="region of interest" description="Disordered" evidence="1">
    <location>
        <begin position="1"/>
        <end position="82"/>
    </location>
</feature>
<dbReference type="AlphaFoldDB" id="A0A9W7CZT4"/>
<organism evidence="2 3">
    <name type="scientific">Phytophthora fragariaefolia</name>
    <dbReference type="NCBI Taxonomy" id="1490495"/>
    <lineage>
        <taxon>Eukaryota</taxon>
        <taxon>Sar</taxon>
        <taxon>Stramenopiles</taxon>
        <taxon>Oomycota</taxon>
        <taxon>Peronosporomycetes</taxon>
        <taxon>Peronosporales</taxon>
        <taxon>Peronosporaceae</taxon>
        <taxon>Phytophthora</taxon>
    </lineage>
</organism>
<comment type="caution">
    <text evidence="2">The sequence shown here is derived from an EMBL/GenBank/DDBJ whole genome shotgun (WGS) entry which is preliminary data.</text>
</comment>
<sequence length="82" mass="9145">MEGTPCFQDSNMVSPRSSSGVDRLACDAEASNAQRGDARASSGWSRRRFVPRDDSSDDESGEDDYYRKEDAEYDDPSDKLAR</sequence>
<feature type="compositionally biased region" description="Polar residues" evidence="1">
    <location>
        <begin position="7"/>
        <end position="20"/>
    </location>
</feature>
<evidence type="ECO:0000256" key="1">
    <source>
        <dbReference type="SAM" id="MobiDB-lite"/>
    </source>
</evidence>
<proteinExistence type="predicted"/>